<evidence type="ECO:0000256" key="1">
    <source>
        <dbReference type="SAM" id="MobiDB-lite"/>
    </source>
</evidence>
<gene>
    <name evidence="2" type="ORF">FNV43_RR19591</name>
</gene>
<proteinExistence type="predicted"/>
<accession>A0A8K0DX37</accession>
<dbReference type="EMBL" id="VOIH02000009">
    <property type="protein sequence ID" value="KAF3436838.1"/>
    <property type="molecule type" value="Genomic_DNA"/>
</dbReference>
<evidence type="ECO:0000313" key="2">
    <source>
        <dbReference type="EMBL" id="KAF3436838.1"/>
    </source>
</evidence>
<dbReference type="AlphaFoldDB" id="A0A8K0DX37"/>
<keyword evidence="3" id="KW-1185">Reference proteome</keyword>
<reference evidence="2" key="1">
    <citation type="submission" date="2020-03" db="EMBL/GenBank/DDBJ databases">
        <title>A high-quality chromosome-level genome assembly of a woody plant with both climbing and erect habits, Rhamnella rubrinervis.</title>
        <authorList>
            <person name="Lu Z."/>
            <person name="Yang Y."/>
            <person name="Zhu X."/>
            <person name="Sun Y."/>
        </authorList>
    </citation>
    <scope>NUCLEOTIDE SEQUENCE</scope>
    <source>
        <strain evidence="2">BYM</strain>
        <tissue evidence="2">Leaf</tissue>
    </source>
</reference>
<feature type="compositionally biased region" description="Basic and acidic residues" evidence="1">
    <location>
        <begin position="38"/>
        <end position="64"/>
    </location>
</feature>
<protein>
    <submittedName>
        <fullName evidence="2">Uncharacterized protein</fullName>
    </submittedName>
</protein>
<feature type="region of interest" description="Disordered" evidence="1">
    <location>
        <begin position="38"/>
        <end position="69"/>
    </location>
</feature>
<comment type="caution">
    <text evidence="2">The sequence shown here is derived from an EMBL/GenBank/DDBJ whole genome shotgun (WGS) entry which is preliminary data.</text>
</comment>
<organism evidence="2 3">
    <name type="scientific">Rhamnella rubrinervis</name>
    <dbReference type="NCBI Taxonomy" id="2594499"/>
    <lineage>
        <taxon>Eukaryota</taxon>
        <taxon>Viridiplantae</taxon>
        <taxon>Streptophyta</taxon>
        <taxon>Embryophyta</taxon>
        <taxon>Tracheophyta</taxon>
        <taxon>Spermatophyta</taxon>
        <taxon>Magnoliopsida</taxon>
        <taxon>eudicotyledons</taxon>
        <taxon>Gunneridae</taxon>
        <taxon>Pentapetalae</taxon>
        <taxon>rosids</taxon>
        <taxon>fabids</taxon>
        <taxon>Rosales</taxon>
        <taxon>Rhamnaceae</taxon>
        <taxon>rhamnoid group</taxon>
        <taxon>Rhamneae</taxon>
        <taxon>Rhamnella</taxon>
    </lineage>
</organism>
<evidence type="ECO:0000313" key="3">
    <source>
        <dbReference type="Proteomes" id="UP000796880"/>
    </source>
</evidence>
<dbReference type="Proteomes" id="UP000796880">
    <property type="component" value="Unassembled WGS sequence"/>
</dbReference>
<name>A0A8K0DX37_9ROSA</name>
<sequence>MRLSYSRDISMDYRWVIAHMYMCMEVLQQWVYSSSEVSDAKSRYEPPKRDSKDDSIVLSDPKEVEQEDELKDNKRKWSALFDAMLDEEQQILVWEYMCRFIDALPFEEEEPLLAWFTSEEDYKKE</sequence>